<dbReference type="PANTHER" id="PTHR23419">
    <property type="entry name" value="DIVALENT CATION TOLERANCE CUTA-RELATED"/>
    <property type="match status" value="1"/>
</dbReference>
<evidence type="ECO:0000313" key="2">
    <source>
        <dbReference type="EMBL" id="PIP63816.1"/>
    </source>
</evidence>
<sequence length="109" mass="12711">MKPCLLFLSCKNTEEADKISYKLLSEKLIVCAKKIPINSSYLWKNKIESTQEALLIMDSIEENFEKIDEEVKKLHSYKTYNLAMAKINKINDEALKWLQHNLLHPNVTV</sequence>
<dbReference type="InterPro" id="IPR011322">
    <property type="entry name" value="N-reg_PII-like_a/b"/>
</dbReference>
<comment type="caution">
    <text evidence="2">The sequence shown here is derived from an EMBL/GenBank/DDBJ whole genome shotgun (WGS) entry which is preliminary data.</text>
</comment>
<reference evidence="2 3" key="1">
    <citation type="submission" date="2017-09" db="EMBL/GenBank/DDBJ databases">
        <title>Depth-based differentiation of microbial function through sediment-hosted aquifers and enrichment of novel symbionts in the deep terrestrial subsurface.</title>
        <authorList>
            <person name="Probst A.J."/>
            <person name="Ladd B."/>
            <person name="Jarett J.K."/>
            <person name="Geller-Mcgrath D.E."/>
            <person name="Sieber C.M."/>
            <person name="Emerson J.B."/>
            <person name="Anantharaman K."/>
            <person name="Thomas B.C."/>
            <person name="Malmstrom R."/>
            <person name="Stieglmeier M."/>
            <person name="Klingl A."/>
            <person name="Woyke T."/>
            <person name="Ryan C.M."/>
            <person name="Banfield J.F."/>
        </authorList>
    </citation>
    <scope>NUCLEOTIDE SEQUENCE [LARGE SCALE GENOMIC DNA]</scope>
    <source>
        <strain evidence="2">CG22_combo_CG10-13_8_21_14_all_34_12</strain>
    </source>
</reference>
<comment type="similarity">
    <text evidence="1">Belongs to the CutA family.</text>
</comment>
<dbReference type="InterPro" id="IPR004323">
    <property type="entry name" value="Ion_tolerance_CutA"/>
</dbReference>
<dbReference type="Gene3D" id="3.30.70.120">
    <property type="match status" value="1"/>
</dbReference>
<evidence type="ECO:0000256" key="1">
    <source>
        <dbReference type="ARBA" id="ARBA00010169"/>
    </source>
</evidence>
<dbReference type="Proteomes" id="UP000229699">
    <property type="component" value="Unassembled WGS sequence"/>
</dbReference>
<organism evidence="2 3">
    <name type="scientific">Candidatus Roizmanbacteria bacterium CG22_combo_CG10-13_8_21_14_all_34_12</name>
    <dbReference type="NCBI Taxonomy" id="1974860"/>
    <lineage>
        <taxon>Bacteria</taxon>
        <taxon>Candidatus Roizmaniibacteriota</taxon>
    </lineage>
</organism>
<accession>A0A2H0C1N3</accession>
<protein>
    <submittedName>
        <fullName evidence="2">Divalent-cation tolerance protein CutA</fullName>
    </submittedName>
</protein>
<dbReference type="GO" id="GO:0005507">
    <property type="term" value="F:copper ion binding"/>
    <property type="evidence" value="ECO:0007669"/>
    <property type="project" value="TreeGrafter"/>
</dbReference>
<evidence type="ECO:0000313" key="3">
    <source>
        <dbReference type="Proteomes" id="UP000229699"/>
    </source>
</evidence>
<dbReference type="PANTHER" id="PTHR23419:SF8">
    <property type="entry name" value="FI09726P"/>
    <property type="match status" value="1"/>
</dbReference>
<gene>
    <name evidence="2" type="ORF">COW97_00445</name>
</gene>
<dbReference type="Pfam" id="PF03091">
    <property type="entry name" value="CutA1"/>
    <property type="match status" value="1"/>
</dbReference>
<dbReference type="EMBL" id="PCTC01000011">
    <property type="protein sequence ID" value="PIP63816.1"/>
    <property type="molecule type" value="Genomic_DNA"/>
</dbReference>
<dbReference type="AlphaFoldDB" id="A0A2H0C1N3"/>
<dbReference type="InterPro" id="IPR015867">
    <property type="entry name" value="N-reg_PII/ATP_PRibTrfase_C"/>
</dbReference>
<dbReference type="SUPFAM" id="SSF54913">
    <property type="entry name" value="GlnB-like"/>
    <property type="match status" value="1"/>
</dbReference>
<proteinExistence type="inferred from homology"/>
<name>A0A2H0C1N3_9BACT</name>
<dbReference type="GO" id="GO:0010038">
    <property type="term" value="P:response to metal ion"/>
    <property type="evidence" value="ECO:0007669"/>
    <property type="project" value="InterPro"/>
</dbReference>